<dbReference type="EMBL" id="JAHQIW010000979">
    <property type="protein sequence ID" value="KAJ1350979.1"/>
    <property type="molecule type" value="Genomic_DNA"/>
</dbReference>
<name>A0AAD5QIQ5_PARTN</name>
<proteinExistence type="predicted"/>
<accession>A0AAD5QIQ5</accession>
<dbReference type="Proteomes" id="UP001196413">
    <property type="component" value="Unassembled WGS sequence"/>
</dbReference>
<gene>
    <name evidence="1" type="ORF">KIN20_006912</name>
</gene>
<reference evidence="1" key="1">
    <citation type="submission" date="2021-06" db="EMBL/GenBank/DDBJ databases">
        <title>Parelaphostrongylus tenuis whole genome reference sequence.</title>
        <authorList>
            <person name="Garwood T.J."/>
            <person name="Larsen P.A."/>
            <person name="Fountain-Jones N.M."/>
            <person name="Garbe J.R."/>
            <person name="Macchietto M.G."/>
            <person name="Kania S.A."/>
            <person name="Gerhold R.W."/>
            <person name="Richards J.E."/>
            <person name="Wolf T.M."/>
        </authorList>
    </citation>
    <scope>NUCLEOTIDE SEQUENCE</scope>
    <source>
        <strain evidence="1">MNPRO001-30</strain>
        <tissue evidence="1">Meninges</tissue>
    </source>
</reference>
<organism evidence="1 2">
    <name type="scientific">Parelaphostrongylus tenuis</name>
    <name type="common">Meningeal worm</name>
    <dbReference type="NCBI Taxonomy" id="148309"/>
    <lineage>
        <taxon>Eukaryota</taxon>
        <taxon>Metazoa</taxon>
        <taxon>Ecdysozoa</taxon>
        <taxon>Nematoda</taxon>
        <taxon>Chromadorea</taxon>
        <taxon>Rhabditida</taxon>
        <taxon>Rhabditina</taxon>
        <taxon>Rhabditomorpha</taxon>
        <taxon>Strongyloidea</taxon>
        <taxon>Metastrongylidae</taxon>
        <taxon>Parelaphostrongylus</taxon>
    </lineage>
</organism>
<sequence length="122" mass="13473">MRLGVEGKNKIVCENVQILAEFDTSEQRVRFGGVACFIRVSAPTKNDDDIARAEWLKRLKKEFSNLACDLPKMVVAGSVACDVRSTLDPLSFITFPNTPAINKKRPSRATFATARDALNSIV</sequence>
<dbReference type="AlphaFoldDB" id="A0AAD5QIQ5"/>
<evidence type="ECO:0000313" key="1">
    <source>
        <dbReference type="EMBL" id="KAJ1350979.1"/>
    </source>
</evidence>
<protein>
    <submittedName>
        <fullName evidence="1">Uncharacterized protein</fullName>
    </submittedName>
</protein>
<comment type="caution">
    <text evidence="1">The sequence shown here is derived from an EMBL/GenBank/DDBJ whole genome shotgun (WGS) entry which is preliminary data.</text>
</comment>
<evidence type="ECO:0000313" key="2">
    <source>
        <dbReference type="Proteomes" id="UP001196413"/>
    </source>
</evidence>
<keyword evidence="2" id="KW-1185">Reference proteome</keyword>